<sequence length="42" mass="4681">MSDRKTIIAPVLEKLDGQVISSRRGEGVSNFRRIPSGHEAWS</sequence>
<accession>E7RIX5</accession>
<evidence type="ECO:0000313" key="2">
    <source>
        <dbReference type="Proteomes" id="UP000003052"/>
    </source>
</evidence>
<protein>
    <submittedName>
        <fullName evidence="1">Uncharacterized protein</fullName>
    </submittedName>
</protein>
<dbReference type="AlphaFoldDB" id="E7RIX5"/>
<dbReference type="EMBL" id="AEPB01000039">
    <property type="protein sequence ID" value="EGA88985.1"/>
    <property type="molecule type" value="Genomic_DNA"/>
</dbReference>
<reference evidence="1 2" key="1">
    <citation type="journal article" date="2011" name="J. Bacteriol.">
        <title>The Draft Genome of Planococcus donghaensis MPA1U2 Reveals Nonsporulation Pathways Controlled by a Conserved Spo0A Regulon.</title>
        <authorList>
            <person name="Pearson M.D."/>
            <person name="Noller H.F."/>
        </authorList>
    </citation>
    <scope>NUCLEOTIDE SEQUENCE [LARGE SCALE GENOMIC DNA]</scope>
    <source>
        <strain evidence="1 2">MPA1U2</strain>
    </source>
</reference>
<dbReference type="Proteomes" id="UP000003052">
    <property type="component" value="Unassembled WGS sequence"/>
</dbReference>
<organism evidence="1 2">
    <name type="scientific">Planococcus donghaensis MPA1U2</name>
    <dbReference type="NCBI Taxonomy" id="933115"/>
    <lineage>
        <taxon>Bacteria</taxon>
        <taxon>Bacillati</taxon>
        <taxon>Bacillota</taxon>
        <taxon>Bacilli</taxon>
        <taxon>Bacillales</taxon>
        <taxon>Caryophanaceae</taxon>
        <taxon>Planococcus</taxon>
    </lineage>
</organism>
<gene>
    <name evidence="1" type="ORF">GPDM_12192</name>
</gene>
<comment type="caution">
    <text evidence="1">The sequence shown here is derived from an EMBL/GenBank/DDBJ whole genome shotgun (WGS) entry which is preliminary data.</text>
</comment>
<proteinExistence type="predicted"/>
<name>E7RIX5_9BACL</name>
<evidence type="ECO:0000313" key="1">
    <source>
        <dbReference type="EMBL" id="EGA88985.1"/>
    </source>
</evidence>